<feature type="region of interest" description="Disordered" evidence="1">
    <location>
        <begin position="1"/>
        <end position="46"/>
    </location>
</feature>
<protein>
    <submittedName>
        <fullName evidence="2">Uncharacterized protein</fullName>
    </submittedName>
</protein>
<accession>A0ABU3B4D8</accession>
<gene>
    <name evidence="2" type="ORF">RM531_00415</name>
</gene>
<proteinExistence type="predicted"/>
<evidence type="ECO:0000313" key="2">
    <source>
        <dbReference type="EMBL" id="MDT0616925.1"/>
    </source>
</evidence>
<sequence length="46" mass="5404">MARVNYKFNKQQRVADKQRVQEEKRNKRLERRQAPASAPDTTGESS</sequence>
<keyword evidence="3" id="KW-1185">Reference proteome</keyword>
<comment type="caution">
    <text evidence="2">The sequence shown here is derived from an EMBL/GenBank/DDBJ whole genome shotgun (WGS) entry which is preliminary data.</text>
</comment>
<evidence type="ECO:0000256" key="1">
    <source>
        <dbReference type="SAM" id="MobiDB-lite"/>
    </source>
</evidence>
<dbReference type="Proteomes" id="UP001259982">
    <property type="component" value="Unassembled WGS sequence"/>
</dbReference>
<dbReference type="RefSeq" id="WP_311656446.1">
    <property type="nucleotide sequence ID" value="NZ_JAVRHY010000001.1"/>
</dbReference>
<evidence type="ECO:0000313" key="3">
    <source>
        <dbReference type="Proteomes" id="UP001259982"/>
    </source>
</evidence>
<dbReference type="EMBL" id="JAVRHY010000001">
    <property type="protein sequence ID" value="MDT0616925.1"/>
    <property type="molecule type" value="Genomic_DNA"/>
</dbReference>
<name>A0ABU3B4D8_9GAMM</name>
<reference evidence="2 3" key="1">
    <citation type="submission" date="2023-09" db="EMBL/GenBank/DDBJ databases">
        <authorList>
            <person name="Rey-Velasco X."/>
        </authorList>
    </citation>
    <scope>NUCLEOTIDE SEQUENCE [LARGE SCALE GENOMIC DNA]</scope>
    <source>
        <strain evidence="2 3">P385</strain>
    </source>
</reference>
<organism evidence="2 3">
    <name type="scientific">Spectribacter acetivorans</name>
    <dbReference type="NCBI Taxonomy" id="3075603"/>
    <lineage>
        <taxon>Bacteria</taxon>
        <taxon>Pseudomonadati</taxon>
        <taxon>Pseudomonadota</taxon>
        <taxon>Gammaproteobacteria</taxon>
        <taxon>Salinisphaerales</taxon>
        <taxon>Salinisphaeraceae</taxon>
        <taxon>Spectribacter</taxon>
    </lineage>
</organism>
<feature type="compositionally biased region" description="Basic and acidic residues" evidence="1">
    <location>
        <begin position="13"/>
        <end position="25"/>
    </location>
</feature>